<dbReference type="Pfam" id="PF04111">
    <property type="entry name" value="APG6"/>
    <property type="match status" value="1"/>
</dbReference>
<dbReference type="GO" id="GO:0000407">
    <property type="term" value="C:phagophore assembly site"/>
    <property type="evidence" value="ECO:0007669"/>
    <property type="project" value="TreeGrafter"/>
</dbReference>
<dbReference type="AlphaFoldDB" id="A0A0D1YFN5"/>
<dbReference type="GO" id="GO:0000045">
    <property type="term" value="P:autophagosome assembly"/>
    <property type="evidence" value="ECO:0007669"/>
    <property type="project" value="TreeGrafter"/>
</dbReference>
<protein>
    <submittedName>
        <fullName evidence="6">Uncharacterized protein</fullName>
    </submittedName>
</protein>
<dbReference type="GO" id="GO:0043548">
    <property type="term" value="F:phosphatidylinositol 3-kinase binding"/>
    <property type="evidence" value="ECO:0007669"/>
    <property type="project" value="TreeGrafter"/>
</dbReference>
<evidence type="ECO:0000313" key="7">
    <source>
        <dbReference type="Proteomes" id="UP000053259"/>
    </source>
</evidence>
<organism evidence="6 7">
    <name type="scientific">Verruconis gallopava</name>
    <dbReference type="NCBI Taxonomy" id="253628"/>
    <lineage>
        <taxon>Eukaryota</taxon>
        <taxon>Fungi</taxon>
        <taxon>Dikarya</taxon>
        <taxon>Ascomycota</taxon>
        <taxon>Pezizomycotina</taxon>
        <taxon>Dothideomycetes</taxon>
        <taxon>Pleosporomycetidae</taxon>
        <taxon>Venturiales</taxon>
        <taxon>Sympoventuriaceae</taxon>
        <taxon>Verruconis</taxon>
    </lineage>
</organism>
<evidence type="ECO:0000256" key="1">
    <source>
        <dbReference type="ARBA" id="ARBA00005965"/>
    </source>
</evidence>
<feature type="compositionally biased region" description="Basic and acidic residues" evidence="3">
    <location>
        <begin position="51"/>
        <end position="61"/>
    </location>
</feature>
<evidence type="ECO:0000256" key="2">
    <source>
        <dbReference type="SAM" id="Coils"/>
    </source>
</evidence>
<dbReference type="GO" id="GO:0030674">
    <property type="term" value="F:protein-macromolecule adaptor activity"/>
    <property type="evidence" value="ECO:0007669"/>
    <property type="project" value="TreeGrafter"/>
</dbReference>
<dbReference type="InterPro" id="IPR007243">
    <property type="entry name" value="Atg6/Beclin"/>
</dbReference>
<dbReference type="Gene3D" id="6.10.250.3110">
    <property type="match status" value="1"/>
</dbReference>
<feature type="coiled-coil region" evidence="2">
    <location>
        <begin position="163"/>
        <end position="294"/>
    </location>
</feature>
<proteinExistence type="inferred from homology"/>
<gene>
    <name evidence="6" type="ORF">PV09_08841</name>
</gene>
<dbReference type="InterPro" id="IPR040455">
    <property type="entry name" value="Atg6_BARA"/>
</dbReference>
<feature type="region of interest" description="Disordered" evidence="3">
    <location>
        <begin position="35"/>
        <end position="93"/>
    </location>
</feature>
<name>A0A0D1YFN5_9PEZI</name>
<dbReference type="GO" id="GO:0000423">
    <property type="term" value="P:mitophagy"/>
    <property type="evidence" value="ECO:0007669"/>
    <property type="project" value="TreeGrafter"/>
</dbReference>
<feature type="region of interest" description="Disordered" evidence="3">
    <location>
        <begin position="107"/>
        <end position="136"/>
    </location>
</feature>
<evidence type="ECO:0000259" key="5">
    <source>
        <dbReference type="Pfam" id="PF17675"/>
    </source>
</evidence>
<evidence type="ECO:0000259" key="4">
    <source>
        <dbReference type="Pfam" id="PF04111"/>
    </source>
</evidence>
<dbReference type="EMBL" id="KN847576">
    <property type="protein sequence ID" value="KIV99541.1"/>
    <property type="molecule type" value="Genomic_DNA"/>
</dbReference>
<dbReference type="RefSeq" id="XP_016209411.1">
    <property type="nucleotide sequence ID" value="XM_016362803.1"/>
</dbReference>
<dbReference type="STRING" id="253628.A0A0D1YFN5"/>
<dbReference type="Gene3D" id="1.10.418.40">
    <property type="entry name" value="Autophagy protein 6/Beclin 1"/>
    <property type="match status" value="1"/>
</dbReference>
<dbReference type="GO" id="GO:0045324">
    <property type="term" value="P:late endosome to vacuole transport"/>
    <property type="evidence" value="ECO:0007669"/>
    <property type="project" value="TreeGrafter"/>
</dbReference>
<dbReference type="OrthoDB" id="20368at2759"/>
<dbReference type="GeneID" id="27316814"/>
<dbReference type="InterPro" id="IPR041691">
    <property type="entry name" value="Atg6/beclin_CC"/>
</dbReference>
<evidence type="ECO:0000256" key="3">
    <source>
        <dbReference type="SAM" id="MobiDB-lite"/>
    </source>
</evidence>
<comment type="similarity">
    <text evidence="1">Belongs to the beclin family.</text>
</comment>
<dbReference type="GO" id="GO:0006995">
    <property type="term" value="P:cellular response to nitrogen starvation"/>
    <property type="evidence" value="ECO:0007669"/>
    <property type="project" value="TreeGrafter"/>
</dbReference>
<reference evidence="6 7" key="1">
    <citation type="submission" date="2015-01" db="EMBL/GenBank/DDBJ databases">
        <title>The Genome Sequence of Ochroconis gallopava CBS43764.</title>
        <authorList>
            <consortium name="The Broad Institute Genomics Platform"/>
            <person name="Cuomo C."/>
            <person name="de Hoog S."/>
            <person name="Gorbushina A."/>
            <person name="Stielow B."/>
            <person name="Teixiera M."/>
            <person name="Abouelleil A."/>
            <person name="Chapman S.B."/>
            <person name="Priest M."/>
            <person name="Young S.K."/>
            <person name="Wortman J."/>
            <person name="Nusbaum C."/>
            <person name="Birren B."/>
        </authorList>
    </citation>
    <scope>NUCLEOTIDE SEQUENCE [LARGE SCALE GENOMIC DNA]</scope>
    <source>
        <strain evidence="6 7">CBS 43764</strain>
    </source>
</reference>
<evidence type="ECO:0000313" key="6">
    <source>
        <dbReference type="EMBL" id="KIV99541.1"/>
    </source>
</evidence>
<dbReference type="GO" id="GO:0034271">
    <property type="term" value="C:phosphatidylinositol 3-kinase complex, class III, type I"/>
    <property type="evidence" value="ECO:0007669"/>
    <property type="project" value="TreeGrafter"/>
</dbReference>
<dbReference type="PANTHER" id="PTHR12768:SF4">
    <property type="entry name" value="BECLIN-1"/>
    <property type="match status" value="1"/>
</dbReference>
<keyword evidence="7" id="KW-1185">Reference proteome</keyword>
<feature type="compositionally biased region" description="Polar residues" evidence="3">
    <location>
        <begin position="107"/>
        <end position="117"/>
    </location>
</feature>
<feature type="compositionally biased region" description="Low complexity" evidence="3">
    <location>
        <begin position="75"/>
        <end position="88"/>
    </location>
</feature>
<feature type="domain" description="Atg6 BARA" evidence="4">
    <location>
        <begin position="291"/>
        <end position="492"/>
    </location>
</feature>
<accession>A0A0D1YFN5</accession>
<dbReference type="InParanoid" id="A0A0D1YFN5"/>
<dbReference type="PANTHER" id="PTHR12768">
    <property type="entry name" value="BECLIN 1"/>
    <property type="match status" value="1"/>
</dbReference>
<dbReference type="Proteomes" id="UP000053259">
    <property type="component" value="Unassembled WGS sequence"/>
</dbReference>
<dbReference type="InterPro" id="IPR038274">
    <property type="entry name" value="Atg6/Beclin_C_sf"/>
</dbReference>
<keyword evidence="2" id="KW-0175">Coiled coil</keyword>
<sequence length="500" mass="56911">MYCQECRTPLRLDSSLNELNPAAFKLLAESTGSTIAKDKNSTQHGRPPFSAERREEYDRVSKKAKQPVFRRTVGSSRQASARSSNSMSKDTPDMSFIMLTDSQMFPSNETSAHQKSVSARRRGSHPAVNQQGDEDSISSRMETANRLFEILSARADIDHPICVECTERLVDQLQKRLGNVTRERDAYVEFLRQANADVPTDEELQQARQELKRIQAQERAAFAELEELEKEKAAMEAEILDLEAQARELDIQEEKFWAERNEFSQKLTALQNERDRLNNQYDHDSKQLERLRRANVYNDTFSIGHDGFFGTINGLRLGRLPERPVDWSEINAAWGHTCLLLVTVAEKLNYTFKGYELLPMGSTSRIKQYKTPRSASNDPSHLTKPRADIYKLYHQGDAISTLGGLFHSEFDSAMIAFLECLRQLIDHAHRTPIELSDGGVVECPRIAYRIEKDKIGDHSIRLSGLGNQEAEWTKACKLTLICCKFLLAHASNASDIRRNR</sequence>
<dbReference type="HOGENOM" id="CLU_024219_3_1_1"/>
<feature type="domain" description="Atg6/beclin coiled-coil" evidence="5">
    <location>
        <begin position="160"/>
        <end position="288"/>
    </location>
</feature>
<dbReference type="Pfam" id="PF17675">
    <property type="entry name" value="APG6_N"/>
    <property type="match status" value="1"/>
</dbReference>
<dbReference type="FunCoup" id="A0A0D1YFN5">
    <property type="interactions" value="537"/>
</dbReference>
<dbReference type="GO" id="GO:0034272">
    <property type="term" value="C:phosphatidylinositol 3-kinase complex, class III, type II"/>
    <property type="evidence" value="ECO:0007669"/>
    <property type="project" value="TreeGrafter"/>
</dbReference>
<dbReference type="VEuPathDB" id="FungiDB:PV09_08841"/>